<dbReference type="GO" id="GO:0015254">
    <property type="term" value="F:glycerol channel activity"/>
    <property type="evidence" value="ECO:0007669"/>
    <property type="project" value="TreeGrafter"/>
</dbReference>
<evidence type="ECO:0000256" key="7">
    <source>
        <dbReference type="ARBA" id="ARBA00023136"/>
    </source>
</evidence>
<feature type="transmembrane region" description="Helical" evidence="10">
    <location>
        <begin position="124"/>
        <end position="144"/>
    </location>
</feature>
<dbReference type="GO" id="GO:0005886">
    <property type="term" value="C:plasma membrane"/>
    <property type="evidence" value="ECO:0007669"/>
    <property type="project" value="TreeGrafter"/>
</dbReference>
<protein>
    <submittedName>
        <fullName evidence="11">Aquaporin</fullName>
    </submittedName>
</protein>
<feature type="transmembrane region" description="Helical" evidence="10">
    <location>
        <begin position="174"/>
        <end position="198"/>
    </location>
</feature>
<comment type="catalytic activity">
    <reaction evidence="8">
        <text>H2O(in) = H2O(out)</text>
        <dbReference type="Rhea" id="RHEA:29667"/>
        <dbReference type="ChEBI" id="CHEBI:15377"/>
    </reaction>
</comment>
<accession>A0AAD4LJV7</accession>
<name>A0AAD4LJV7_9AGAM</name>
<evidence type="ECO:0000256" key="2">
    <source>
        <dbReference type="ARBA" id="ARBA00006175"/>
    </source>
</evidence>
<comment type="caution">
    <text evidence="11">The sequence shown here is derived from an EMBL/GenBank/DDBJ whole genome shotgun (WGS) entry which is preliminary data.</text>
</comment>
<dbReference type="EMBL" id="JAKELL010000014">
    <property type="protein sequence ID" value="KAH8994563.1"/>
    <property type="molecule type" value="Genomic_DNA"/>
</dbReference>
<dbReference type="PRINTS" id="PR00783">
    <property type="entry name" value="MINTRINSICP"/>
</dbReference>
<dbReference type="SUPFAM" id="SSF81338">
    <property type="entry name" value="Aquaporin-like"/>
    <property type="match status" value="1"/>
</dbReference>
<evidence type="ECO:0000256" key="5">
    <source>
        <dbReference type="ARBA" id="ARBA00022737"/>
    </source>
</evidence>
<gene>
    <name evidence="11" type="ORF">EDB92DRAFT_1795539</name>
</gene>
<keyword evidence="12" id="KW-1185">Reference proteome</keyword>
<sequence length="297" mass="32568">MERGARSSTEFVETKSESMQDYYTRFPNRWAYIRDHIREPAAEMLGTMILIMFGTGAICQVVLGGSTKVVSAPKGDWLSLTSGWAAGAALGVWISGGISGGHLNPVVTICSAVFRKFPWKKVPLYIFGQLFGAFFGSLFVYANYSHAIDLFEGGQGIRTVPGSASLFTSYAAPYMPAANCFFDEFFATFLLLIVVWAVTDPRNGPPPPGMIPLVIFFAVLGIGTTFGMQTGFAINPARDLGPRLMTFVVGYGGEVFKYRNQYWFWCTTLGPLFGGLFACFLYDLLLYVGHDSPFNAP</sequence>
<keyword evidence="6 10" id="KW-1133">Transmembrane helix</keyword>
<evidence type="ECO:0000256" key="4">
    <source>
        <dbReference type="ARBA" id="ARBA00022692"/>
    </source>
</evidence>
<dbReference type="FunFam" id="1.20.1080.10:FF:000027">
    <property type="entry name" value="MIP aquaporin"/>
    <property type="match status" value="1"/>
</dbReference>
<evidence type="ECO:0000256" key="9">
    <source>
        <dbReference type="RuleBase" id="RU000477"/>
    </source>
</evidence>
<evidence type="ECO:0000256" key="3">
    <source>
        <dbReference type="ARBA" id="ARBA00022448"/>
    </source>
</evidence>
<keyword evidence="3 9" id="KW-0813">Transport</keyword>
<evidence type="ECO:0000256" key="8">
    <source>
        <dbReference type="ARBA" id="ARBA00034651"/>
    </source>
</evidence>
<dbReference type="InterPro" id="IPR023271">
    <property type="entry name" value="Aquaporin-like"/>
</dbReference>
<dbReference type="NCBIfam" id="TIGR00861">
    <property type="entry name" value="MIP"/>
    <property type="match status" value="1"/>
</dbReference>
<feature type="transmembrane region" description="Helical" evidence="10">
    <location>
        <begin position="83"/>
        <end position="103"/>
    </location>
</feature>
<dbReference type="AlphaFoldDB" id="A0AAD4LJV7"/>
<dbReference type="PANTHER" id="PTHR43829">
    <property type="entry name" value="AQUAPORIN OR AQUAGLYCEROPORIN RELATED"/>
    <property type="match status" value="1"/>
</dbReference>
<dbReference type="GO" id="GO:0015250">
    <property type="term" value="F:water channel activity"/>
    <property type="evidence" value="ECO:0007669"/>
    <property type="project" value="TreeGrafter"/>
</dbReference>
<proteinExistence type="inferred from homology"/>
<evidence type="ECO:0000313" key="11">
    <source>
        <dbReference type="EMBL" id="KAH8994563.1"/>
    </source>
</evidence>
<dbReference type="InterPro" id="IPR050363">
    <property type="entry name" value="MIP/Aquaporin"/>
</dbReference>
<keyword evidence="4 9" id="KW-0812">Transmembrane</keyword>
<keyword evidence="7 10" id="KW-0472">Membrane</keyword>
<dbReference type="Gene3D" id="1.20.1080.10">
    <property type="entry name" value="Glycerol uptake facilitator protein"/>
    <property type="match status" value="1"/>
</dbReference>
<evidence type="ECO:0000256" key="10">
    <source>
        <dbReference type="SAM" id="Phobius"/>
    </source>
</evidence>
<evidence type="ECO:0000256" key="1">
    <source>
        <dbReference type="ARBA" id="ARBA00004141"/>
    </source>
</evidence>
<feature type="transmembrane region" description="Helical" evidence="10">
    <location>
        <begin position="210"/>
        <end position="234"/>
    </location>
</feature>
<reference evidence="11" key="1">
    <citation type="submission" date="2022-01" db="EMBL/GenBank/DDBJ databases">
        <title>Comparative genomics reveals a dynamic genome evolution in the ectomycorrhizal milk-cap (Lactarius) mushrooms.</title>
        <authorList>
            <consortium name="DOE Joint Genome Institute"/>
            <person name="Lebreton A."/>
            <person name="Tang N."/>
            <person name="Kuo A."/>
            <person name="LaButti K."/>
            <person name="Drula E."/>
            <person name="Barry K."/>
            <person name="Clum A."/>
            <person name="Lipzen A."/>
            <person name="Mousain D."/>
            <person name="Ng V."/>
            <person name="Wang R."/>
            <person name="Wang X."/>
            <person name="Dai Y."/>
            <person name="Henrissat B."/>
            <person name="Grigoriev I.V."/>
            <person name="Guerin-Laguette A."/>
            <person name="Yu F."/>
            <person name="Martin F.M."/>
        </authorList>
    </citation>
    <scope>NUCLEOTIDE SEQUENCE</scope>
    <source>
        <strain evidence="11">QP</strain>
    </source>
</reference>
<keyword evidence="5" id="KW-0677">Repeat</keyword>
<comment type="subcellular location">
    <subcellularLocation>
        <location evidence="1">Membrane</location>
        <topology evidence="1">Multi-pass membrane protein</topology>
    </subcellularLocation>
</comment>
<dbReference type="CDD" id="cd00333">
    <property type="entry name" value="MIP"/>
    <property type="match status" value="1"/>
</dbReference>
<dbReference type="Pfam" id="PF00230">
    <property type="entry name" value="MIP"/>
    <property type="match status" value="1"/>
</dbReference>
<dbReference type="PANTHER" id="PTHR43829:SF9">
    <property type="entry name" value="AQUAPORIN-9"/>
    <property type="match status" value="1"/>
</dbReference>
<evidence type="ECO:0000313" key="12">
    <source>
        <dbReference type="Proteomes" id="UP001201163"/>
    </source>
</evidence>
<dbReference type="InterPro" id="IPR000425">
    <property type="entry name" value="MIP"/>
</dbReference>
<feature type="transmembrane region" description="Helical" evidence="10">
    <location>
        <begin position="44"/>
        <end position="63"/>
    </location>
</feature>
<dbReference type="Proteomes" id="UP001201163">
    <property type="component" value="Unassembled WGS sequence"/>
</dbReference>
<evidence type="ECO:0000256" key="6">
    <source>
        <dbReference type="ARBA" id="ARBA00022989"/>
    </source>
</evidence>
<organism evidence="11 12">
    <name type="scientific">Lactarius akahatsu</name>
    <dbReference type="NCBI Taxonomy" id="416441"/>
    <lineage>
        <taxon>Eukaryota</taxon>
        <taxon>Fungi</taxon>
        <taxon>Dikarya</taxon>
        <taxon>Basidiomycota</taxon>
        <taxon>Agaricomycotina</taxon>
        <taxon>Agaricomycetes</taxon>
        <taxon>Russulales</taxon>
        <taxon>Russulaceae</taxon>
        <taxon>Lactarius</taxon>
    </lineage>
</organism>
<comment type="similarity">
    <text evidence="2 9">Belongs to the MIP/aquaporin (TC 1.A.8) family.</text>
</comment>
<feature type="transmembrane region" description="Helical" evidence="10">
    <location>
        <begin position="262"/>
        <end position="288"/>
    </location>
</feature>